<evidence type="ECO:0000259" key="2">
    <source>
        <dbReference type="Pfam" id="PF00561"/>
    </source>
</evidence>
<feature type="domain" description="AB hydrolase-1" evidence="2">
    <location>
        <begin position="25"/>
        <end position="267"/>
    </location>
</feature>
<keyword evidence="1 3" id="KW-0378">Hydrolase</keyword>
<protein>
    <submittedName>
        <fullName evidence="3">Alpha/beta hydrolase</fullName>
    </submittedName>
</protein>
<evidence type="ECO:0000256" key="1">
    <source>
        <dbReference type="ARBA" id="ARBA00022801"/>
    </source>
</evidence>
<keyword evidence="4" id="KW-1185">Reference proteome</keyword>
<dbReference type="Proteomes" id="UP001319060">
    <property type="component" value="Unassembled WGS sequence"/>
</dbReference>
<dbReference type="SUPFAM" id="SSF53474">
    <property type="entry name" value="alpha/beta-Hydrolases"/>
    <property type="match status" value="1"/>
</dbReference>
<dbReference type="InterPro" id="IPR000073">
    <property type="entry name" value="AB_hydrolase_1"/>
</dbReference>
<dbReference type="PANTHER" id="PTHR43798:SF31">
    <property type="entry name" value="AB HYDROLASE SUPERFAMILY PROTEIN YCLE"/>
    <property type="match status" value="1"/>
</dbReference>
<comment type="caution">
    <text evidence="3">The sequence shown here is derived from an EMBL/GenBank/DDBJ whole genome shotgun (WGS) entry which is preliminary data.</text>
</comment>
<dbReference type="InterPro" id="IPR050266">
    <property type="entry name" value="AB_hydrolase_sf"/>
</dbReference>
<dbReference type="Gene3D" id="3.40.50.1820">
    <property type="entry name" value="alpha/beta hydrolase"/>
    <property type="match status" value="1"/>
</dbReference>
<sequence>MIEIKATLKNDLTINAQVNESEKSAVCFLHFSGGTLHMWNGVLPLFENNYKVIVPDLRGHGKSDKPADSYHIDDMANDVYLLLRKLGINECHIIGSSLGAEVGLSLAASHPSMVLSLVCEGAIYNEFGEYGLFNGTEQEIQDKKEKLTEELMQRKVPFHGSKADYLAEARSQLVENKLWNPYFSKYLDSTVAQTEDGRYTSHYLNRVRTAYIQTYWNLEFEDYYKEIQCPVLFLVSREEKENPKITHSLSYFQSLVKSYSEVVVTQGMHAYVWMQYPKETGERVESFIRSVTKNNKIHSI</sequence>
<dbReference type="EMBL" id="JAFHKS010000044">
    <property type="protein sequence ID" value="MBN3546881.1"/>
    <property type="molecule type" value="Genomic_DNA"/>
</dbReference>
<dbReference type="GO" id="GO:0016787">
    <property type="term" value="F:hydrolase activity"/>
    <property type="evidence" value="ECO:0007669"/>
    <property type="project" value="UniProtKB-KW"/>
</dbReference>
<evidence type="ECO:0000313" key="3">
    <source>
        <dbReference type="EMBL" id="MBN3546881.1"/>
    </source>
</evidence>
<accession>A0ABS2ZJQ3</accession>
<dbReference type="PANTHER" id="PTHR43798">
    <property type="entry name" value="MONOACYLGLYCEROL LIPASE"/>
    <property type="match status" value="1"/>
</dbReference>
<dbReference type="RefSeq" id="WP_188401172.1">
    <property type="nucleotide sequence ID" value="NZ_BMCE01000001.1"/>
</dbReference>
<dbReference type="PRINTS" id="PR00111">
    <property type="entry name" value="ABHYDROLASE"/>
</dbReference>
<gene>
    <name evidence="3" type="ORF">JYA64_16360</name>
</gene>
<evidence type="ECO:0000313" key="4">
    <source>
        <dbReference type="Proteomes" id="UP001319060"/>
    </source>
</evidence>
<organism evidence="3 4">
    <name type="scientific">Fictibacillus barbaricus</name>
    <dbReference type="NCBI Taxonomy" id="182136"/>
    <lineage>
        <taxon>Bacteria</taxon>
        <taxon>Bacillati</taxon>
        <taxon>Bacillota</taxon>
        <taxon>Bacilli</taxon>
        <taxon>Bacillales</taxon>
        <taxon>Fictibacillaceae</taxon>
        <taxon>Fictibacillus</taxon>
    </lineage>
</organism>
<reference evidence="3 4" key="1">
    <citation type="submission" date="2021-01" db="EMBL/GenBank/DDBJ databases">
        <title>Genome Sequencing of Type Strains.</title>
        <authorList>
            <person name="Lemaire J.F."/>
            <person name="Inderbitzin P."/>
            <person name="Collins S.B."/>
            <person name="Wespe N."/>
            <person name="Knight-Connoni V."/>
        </authorList>
    </citation>
    <scope>NUCLEOTIDE SEQUENCE [LARGE SCALE GENOMIC DNA]</scope>
    <source>
        <strain evidence="3 4">DSM 14730</strain>
    </source>
</reference>
<name>A0ABS2ZJQ3_9BACL</name>
<dbReference type="InterPro" id="IPR029058">
    <property type="entry name" value="AB_hydrolase_fold"/>
</dbReference>
<proteinExistence type="predicted"/>
<dbReference type="Pfam" id="PF00561">
    <property type="entry name" value="Abhydrolase_1"/>
    <property type="match status" value="1"/>
</dbReference>